<dbReference type="PIRSF" id="PIRSF031924">
    <property type="entry name" value="Pi-irrepressible_AP"/>
    <property type="match status" value="1"/>
</dbReference>
<dbReference type="Gene3D" id="3.40.720.10">
    <property type="entry name" value="Alkaline Phosphatase, subunit A"/>
    <property type="match status" value="1"/>
</dbReference>
<keyword evidence="1 5" id="KW-0597">Phosphoprotein</keyword>
<accession>A0A7Y9XV33</accession>
<dbReference type="InterPro" id="IPR002591">
    <property type="entry name" value="Phosphodiest/P_Trfase"/>
</dbReference>
<feature type="active site" description="Phosphothreonine intermediate" evidence="5">
    <location>
        <position position="88"/>
    </location>
</feature>
<keyword evidence="9" id="KW-1185">Reference proteome</keyword>
<dbReference type="CDD" id="cd16016">
    <property type="entry name" value="AP-SPAP"/>
    <property type="match status" value="1"/>
</dbReference>
<gene>
    <name evidence="8" type="ORF">FHS75_001339</name>
</gene>
<dbReference type="SUPFAM" id="SSF53649">
    <property type="entry name" value="Alkaline phosphatase-like"/>
    <property type="match status" value="1"/>
</dbReference>
<dbReference type="EMBL" id="JACBZF010000002">
    <property type="protein sequence ID" value="NYH95020.1"/>
    <property type="molecule type" value="Genomic_DNA"/>
</dbReference>
<keyword evidence="2 4" id="KW-0479">Metal-binding</keyword>
<sequence length="555" mass="58196">MRLPFVSIAAAVTLVATPCIAQDDPQATAPAEASAPSGPPQLVLAIAVDQLSADLFAQYRRHFTEGLARLQQGAVFPSGYQSHAATETCPGHATILTGTHPARNGIIANAWFDPDIDRDDKRIYCAEDARDPASSSRQPVVSAEHLRVPTLGGWMKRADPRSLNVAVSAKDRAAMMMGGRNTDAAYWLTREGFSTFPARTPSAGVSAVNRDIAGVVARGEAAMELPAWCAARAGDVPVGGFTIGKGRFALPAGDSNAWRVSPRADEATANVALSLVDELRLGRDNVTDVLSVSFSATDYIGHSYGHQGAEMCIQLAALDRTIGSLMAALDARGIDYVAVLTADHGGLDAVERLDRQALPGAAREGAELDTDALAAAVTARTGIAVAGGPLLLGGVQGDIYVSAEVKPREKARVVRSLIELLSGHPQVAAVFGASELEAAPLPSGSPQDWTLVDRARASFDPERSGDVVVLLERAVGPGRASPGYVATHGSPCDYDRRVPILFWRKGLPGLEQPAPVETIDIAPTLAAVIGLEVPETAFDGRCLDIDGSRANICGQ</sequence>
<evidence type="ECO:0000256" key="4">
    <source>
        <dbReference type="PIRNR" id="PIRNR031924"/>
    </source>
</evidence>
<reference evidence="8 9" key="1">
    <citation type="submission" date="2020-07" db="EMBL/GenBank/DDBJ databases">
        <title>Genomic Encyclopedia of Type Strains, Phase IV (KMG-IV): sequencing the most valuable type-strain genomes for metagenomic binning, comparative biology and taxonomic classification.</title>
        <authorList>
            <person name="Goeker M."/>
        </authorList>
    </citation>
    <scope>NUCLEOTIDE SEQUENCE [LARGE SCALE GENOMIC DNA]</scope>
    <source>
        <strain evidence="8 9">DSM 29043</strain>
    </source>
</reference>
<feature type="signal peptide" evidence="7">
    <location>
        <begin position="1"/>
        <end position="21"/>
    </location>
</feature>
<feature type="binding site" evidence="6">
    <location>
        <begin position="170"/>
        <end position="172"/>
    </location>
    <ligand>
        <name>substrate</name>
    </ligand>
</feature>
<feature type="chain" id="PRO_5030678145" description="Alkaline phosphatase" evidence="7">
    <location>
        <begin position="22"/>
        <end position="555"/>
    </location>
</feature>
<organism evidence="8 9">
    <name type="scientific">Novosphingobium marinum</name>
    <dbReference type="NCBI Taxonomy" id="1514948"/>
    <lineage>
        <taxon>Bacteria</taxon>
        <taxon>Pseudomonadati</taxon>
        <taxon>Pseudomonadota</taxon>
        <taxon>Alphaproteobacteria</taxon>
        <taxon>Sphingomonadales</taxon>
        <taxon>Sphingomonadaceae</taxon>
        <taxon>Novosphingobium</taxon>
    </lineage>
</organism>
<proteinExistence type="predicted"/>
<evidence type="ECO:0000313" key="9">
    <source>
        <dbReference type="Proteomes" id="UP000522081"/>
    </source>
</evidence>
<comment type="caution">
    <text evidence="8">The sequence shown here is derived from an EMBL/GenBank/DDBJ whole genome shotgun (WGS) entry which is preliminary data.</text>
</comment>
<dbReference type="RefSeq" id="WP_179406920.1">
    <property type="nucleotide sequence ID" value="NZ_BMGF01000009.1"/>
</dbReference>
<dbReference type="EC" id="3.1.3.1" evidence="4"/>
<dbReference type="GO" id="GO:0046872">
    <property type="term" value="F:metal ion binding"/>
    <property type="evidence" value="ECO:0007669"/>
    <property type="project" value="UniProtKB-KW"/>
</dbReference>
<evidence type="ECO:0000256" key="5">
    <source>
        <dbReference type="PIRSR" id="PIRSR031924-50"/>
    </source>
</evidence>
<dbReference type="Gene3D" id="3.30.1360.150">
    <property type="match status" value="1"/>
</dbReference>
<dbReference type="AlphaFoldDB" id="A0A7Y9XV33"/>
<evidence type="ECO:0000256" key="1">
    <source>
        <dbReference type="ARBA" id="ARBA00022553"/>
    </source>
</evidence>
<evidence type="ECO:0000256" key="3">
    <source>
        <dbReference type="ARBA" id="ARBA00022729"/>
    </source>
</evidence>
<name>A0A7Y9XV33_9SPHN</name>
<dbReference type="InterPro" id="IPR017850">
    <property type="entry name" value="Alkaline_phosphatase_core_sf"/>
</dbReference>
<dbReference type="PANTHER" id="PTHR10151">
    <property type="entry name" value="ECTONUCLEOTIDE PYROPHOSPHATASE/PHOSPHODIESTERASE"/>
    <property type="match status" value="1"/>
</dbReference>
<keyword evidence="3 7" id="KW-0732">Signal</keyword>
<evidence type="ECO:0000256" key="2">
    <source>
        <dbReference type="ARBA" id="ARBA00022723"/>
    </source>
</evidence>
<dbReference type="GO" id="GO:0004035">
    <property type="term" value="F:alkaline phosphatase activity"/>
    <property type="evidence" value="ECO:0007669"/>
    <property type="project" value="UniProtKB-EC"/>
</dbReference>
<feature type="binding site" evidence="6">
    <location>
        <position position="109"/>
    </location>
    <ligand>
        <name>substrate</name>
    </ligand>
</feature>
<dbReference type="Proteomes" id="UP000522081">
    <property type="component" value="Unassembled WGS sequence"/>
</dbReference>
<dbReference type="Pfam" id="PF01663">
    <property type="entry name" value="Phosphodiest"/>
    <property type="match status" value="1"/>
</dbReference>
<comment type="function">
    <text evidence="4">Alkaline phosphatase with broad substrate specificity.</text>
</comment>
<evidence type="ECO:0000256" key="6">
    <source>
        <dbReference type="PIRSR" id="PIRSR031924-51"/>
    </source>
</evidence>
<protein>
    <recommendedName>
        <fullName evidence="4">Alkaline phosphatase</fullName>
        <ecNumber evidence="4">3.1.3.1</ecNumber>
    </recommendedName>
</protein>
<comment type="catalytic activity">
    <reaction evidence="4">
        <text>a phosphate monoester + H2O = an alcohol + phosphate</text>
        <dbReference type="Rhea" id="RHEA:15017"/>
        <dbReference type="ChEBI" id="CHEBI:15377"/>
        <dbReference type="ChEBI" id="CHEBI:30879"/>
        <dbReference type="ChEBI" id="CHEBI:43474"/>
        <dbReference type="ChEBI" id="CHEBI:67140"/>
        <dbReference type="EC" id="3.1.3.1"/>
    </reaction>
</comment>
<keyword evidence="4" id="KW-0862">Zinc</keyword>
<dbReference type="PANTHER" id="PTHR10151:SF120">
    <property type="entry name" value="BIS(5'-ADENOSYL)-TRIPHOSPHATASE"/>
    <property type="match status" value="1"/>
</dbReference>
<evidence type="ECO:0000256" key="7">
    <source>
        <dbReference type="SAM" id="SignalP"/>
    </source>
</evidence>
<dbReference type="InterPro" id="IPR026263">
    <property type="entry name" value="Alkaline_phosphatase_prok"/>
</dbReference>
<comment type="cofactor">
    <cofactor evidence="4">
        <name>Zn(2+)</name>
        <dbReference type="ChEBI" id="CHEBI:29105"/>
    </cofactor>
    <text evidence="4">Binds 2 Zn(2+) ions.</text>
</comment>
<evidence type="ECO:0000313" key="8">
    <source>
        <dbReference type="EMBL" id="NYH95020.1"/>
    </source>
</evidence>